<dbReference type="Gene3D" id="3.30.450.40">
    <property type="match status" value="2"/>
</dbReference>
<keyword evidence="3" id="KW-0804">Transcription</keyword>
<dbReference type="InterPro" id="IPR029016">
    <property type="entry name" value="GAF-like_dom_sf"/>
</dbReference>
<proteinExistence type="predicted"/>
<evidence type="ECO:0000256" key="3">
    <source>
        <dbReference type="ARBA" id="ARBA00023163"/>
    </source>
</evidence>
<dbReference type="PANTHER" id="PTHR30136">
    <property type="entry name" value="HELIX-TURN-HELIX TRANSCRIPTIONAL REGULATOR, ICLR FAMILY"/>
    <property type="match status" value="1"/>
</dbReference>
<dbReference type="InterPro" id="IPR005471">
    <property type="entry name" value="Tscrpt_reg_IclR_N"/>
</dbReference>
<dbReference type="GO" id="GO:0003677">
    <property type="term" value="F:DNA binding"/>
    <property type="evidence" value="ECO:0007669"/>
    <property type="project" value="UniProtKB-KW"/>
</dbReference>
<gene>
    <name evidence="6" type="ORF">UFOPK1493_01282</name>
</gene>
<protein>
    <submittedName>
        <fullName evidence="6">Unannotated protein</fullName>
    </submittedName>
</protein>
<dbReference type="GO" id="GO:0003700">
    <property type="term" value="F:DNA-binding transcription factor activity"/>
    <property type="evidence" value="ECO:0007669"/>
    <property type="project" value="TreeGrafter"/>
</dbReference>
<name>A0A6J6CUB3_9ZZZZ</name>
<dbReference type="GO" id="GO:0045892">
    <property type="term" value="P:negative regulation of DNA-templated transcription"/>
    <property type="evidence" value="ECO:0007669"/>
    <property type="project" value="TreeGrafter"/>
</dbReference>
<keyword evidence="2" id="KW-0238">DNA-binding</keyword>
<dbReference type="InterPro" id="IPR036390">
    <property type="entry name" value="WH_DNA-bd_sf"/>
</dbReference>
<dbReference type="InterPro" id="IPR050707">
    <property type="entry name" value="HTH_MetabolicPath_Reg"/>
</dbReference>
<dbReference type="EMBL" id="CAEZSR010000036">
    <property type="protein sequence ID" value="CAB4554009.1"/>
    <property type="molecule type" value="Genomic_DNA"/>
</dbReference>
<dbReference type="PANTHER" id="PTHR30136:SF39">
    <property type="entry name" value="TRANSCRIPTIONAL REGULATORY PROTEIN"/>
    <property type="match status" value="1"/>
</dbReference>
<keyword evidence="1" id="KW-0805">Transcription regulation</keyword>
<dbReference type="SUPFAM" id="SSF55781">
    <property type="entry name" value="GAF domain-like"/>
    <property type="match status" value="1"/>
</dbReference>
<feature type="domain" description="HTH iclR-type" evidence="4">
    <location>
        <begin position="7"/>
        <end position="66"/>
    </location>
</feature>
<dbReference type="AlphaFoldDB" id="A0A6J6CUB3"/>
<organism evidence="6">
    <name type="scientific">freshwater metagenome</name>
    <dbReference type="NCBI Taxonomy" id="449393"/>
    <lineage>
        <taxon>unclassified sequences</taxon>
        <taxon>metagenomes</taxon>
        <taxon>ecological metagenomes</taxon>
    </lineage>
</organism>
<dbReference type="InterPro" id="IPR036388">
    <property type="entry name" value="WH-like_DNA-bd_sf"/>
</dbReference>
<sequence>MDSVSGVGVIDKAAVILQALRARPLDLAELQAATALPRATAHRLVVALEQHHLVRRDGQGRFCLGFELVALGRIAAEQFRLGEVARPAMQDLRDACGESVQLYVREDDARRCVVSLQSPHALRWIVPEGSVLPLDVGSAGRVLAGETVTAGGWIDSVEEREPGVASVSAPVHDGAGRVIAAVSVSGPVERLTRAPGERLGPAVVDAGARIGAAVRDALR</sequence>
<dbReference type="PROSITE" id="PS51078">
    <property type="entry name" value="ICLR_ED"/>
    <property type="match status" value="1"/>
</dbReference>
<dbReference type="Pfam" id="PF01614">
    <property type="entry name" value="IclR_C"/>
    <property type="match status" value="2"/>
</dbReference>
<evidence type="ECO:0000256" key="1">
    <source>
        <dbReference type="ARBA" id="ARBA00023015"/>
    </source>
</evidence>
<dbReference type="InterPro" id="IPR014757">
    <property type="entry name" value="Tscrpt_reg_IclR_C"/>
</dbReference>
<accession>A0A6J6CUB3</accession>
<evidence type="ECO:0000259" key="4">
    <source>
        <dbReference type="PROSITE" id="PS51077"/>
    </source>
</evidence>
<evidence type="ECO:0000313" key="6">
    <source>
        <dbReference type="EMBL" id="CAB4554009.1"/>
    </source>
</evidence>
<dbReference type="PROSITE" id="PS51077">
    <property type="entry name" value="HTH_ICLR"/>
    <property type="match status" value="1"/>
</dbReference>
<evidence type="ECO:0000259" key="5">
    <source>
        <dbReference type="PROSITE" id="PS51078"/>
    </source>
</evidence>
<evidence type="ECO:0000256" key="2">
    <source>
        <dbReference type="ARBA" id="ARBA00023125"/>
    </source>
</evidence>
<reference evidence="6" key="1">
    <citation type="submission" date="2020-05" db="EMBL/GenBank/DDBJ databases">
        <authorList>
            <person name="Chiriac C."/>
            <person name="Salcher M."/>
            <person name="Ghai R."/>
            <person name="Kavagutti S V."/>
        </authorList>
    </citation>
    <scope>NUCLEOTIDE SEQUENCE</scope>
</reference>
<feature type="domain" description="IclR-ED" evidence="5">
    <location>
        <begin position="67"/>
        <end position="216"/>
    </location>
</feature>
<dbReference type="SUPFAM" id="SSF46785">
    <property type="entry name" value="Winged helix' DNA-binding domain"/>
    <property type="match status" value="1"/>
</dbReference>
<dbReference type="SMART" id="SM00346">
    <property type="entry name" value="HTH_ICLR"/>
    <property type="match status" value="1"/>
</dbReference>
<dbReference type="Gene3D" id="1.10.10.10">
    <property type="entry name" value="Winged helix-like DNA-binding domain superfamily/Winged helix DNA-binding domain"/>
    <property type="match status" value="1"/>
</dbReference>
<dbReference type="Pfam" id="PF09339">
    <property type="entry name" value="HTH_IclR"/>
    <property type="match status" value="1"/>
</dbReference>